<dbReference type="RefSeq" id="WP_186867064.1">
    <property type="nucleotide sequence ID" value="NZ_JACOPH010000006.1"/>
</dbReference>
<feature type="domain" description="PhoU" evidence="8">
    <location>
        <begin position="16"/>
        <end position="103"/>
    </location>
</feature>
<dbReference type="Pfam" id="PF01895">
    <property type="entry name" value="PhoU"/>
    <property type="match status" value="2"/>
</dbReference>
<dbReference type="GO" id="GO:0030643">
    <property type="term" value="P:intracellular phosphate ion homeostasis"/>
    <property type="evidence" value="ECO:0007669"/>
    <property type="project" value="InterPro"/>
</dbReference>
<comment type="subcellular location">
    <subcellularLocation>
        <location evidence="1 7">Cytoplasm</location>
    </subcellularLocation>
</comment>
<dbReference type="EMBL" id="JACOPH010000006">
    <property type="protein sequence ID" value="MBC5714355.1"/>
    <property type="molecule type" value="Genomic_DNA"/>
</dbReference>
<dbReference type="PANTHER" id="PTHR42930:SF3">
    <property type="entry name" value="PHOSPHATE-SPECIFIC TRANSPORT SYSTEM ACCESSORY PROTEIN PHOU"/>
    <property type="match status" value="1"/>
</dbReference>
<comment type="caution">
    <text evidence="9">The sequence shown here is derived from an EMBL/GenBank/DDBJ whole genome shotgun (WGS) entry which is preliminary data.</text>
</comment>
<keyword evidence="4 7" id="KW-0813">Transport</keyword>
<keyword evidence="5 7" id="KW-0963">Cytoplasm</keyword>
<keyword evidence="6 7" id="KW-0592">Phosphate transport</keyword>
<feature type="domain" description="PhoU" evidence="8">
    <location>
        <begin position="119"/>
        <end position="204"/>
    </location>
</feature>
<dbReference type="NCBIfam" id="TIGR02135">
    <property type="entry name" value="phoU_full"/>
    <property type="match status" value="1"/>
</dbReference>
<evidence type="ECO:0000256" key="6">
    <source>
        <dbReference type="ARBA" id="ARBA00022592"/>
    </source>
</evidence>
<dbReference type="InterPro" id="IPR038078">
    <property type="entry name" value="PhoU-like_sf"/>
</dbReference>
<evidence type="ECO:0000313" key="10">
    <source>
        <dbReference type="Proteomes" id="UP000606720"/>
    </source>
</evidence>
<dbReference type="InterPro" id="IPR026022">
    <property type="entry name" value="PhoU_dom"/>
</dbReference>
<sequence>MRNRFDRQLQQLNEELIEMGEHIEYAIEMASNAFATQDCEKAKEAISYDTEIDQQERDIEALCMKLLLQQQPVAKDLRLISSALKMITDMERIGDHAADISEMTLSMAGAPYMIKPDCIQKMAVETIDMVIRSVNAFVNKDLEAARWVIKRDDVVDELFDSVKNRLIDLINSNKENGEQASDMLMVAKYFERIGDHATNIAEWVIFSITGTHEDA</sequence>
<evidence type="ECO:0000256" key="2">
    <source>
        <dbReference type="ARBA" id="ARBA00008107"/>
    </source>
</evidence>
<gene>
    <name evidence="9" type="primary">phoU</name>
    <name evidence="9" type="ORF">H8S17_09045</name>
</gene>
<comment type="function">
    <text evidence="7">Plays a role in the regulation of phosphate uptake.</text>
</comment>
<comment type="similarity">
    <text evidence="2 7">Belongs to the PhoU family.</text>
</comment>
<dbReference type="GO" id="GO:0006817">
    <property type="term" value="P:phosphate ion transport"/>
    <property type="evidence" value="ECO:0007669"/>
    <property type="project" value="UniProtKB-KW"/>
</dbReference>
<proteinExistence type="inferred from homology"/>
<dbReference type="GO" id="GO:0005737">
    <property type="term" value="C:cytoplasm"/>
    <property type="evidence" value="ECO:0007669"/>
    <property type="project" value="UniProtKB-SubCell"/>
</dbReference>
<reference evidence="9" key="1">
    <citation type="submission" date="2020-08" db="EMBL/GenBank/DDBJ databases">
        <title>Genome public.</title>
        <authorList>
            <person name="Liu C."/>
            <person name="Sun Q."/>
        </authorList>
    </citation>
    <scope>NUCLEOTIDE SEQUENCE</scope>
    <source>
        <strain evidence="9">BX1005</strain>
    </source>
</reference>
<evidence type="ECO:0000256" key="3">
    <source>
        <dbReference type="ARBA" id="ARBA00011738"/>
    </source>
</evidence>
<dbReference type="GO" id="GO:0045936">
    <property type="term" value="P:negative regulation of phosphate metabolic process"/>
    <property type="evidence" value="ECO:0007669"/>
    <property type="project" value="InterPro"/>
</dbReference>
<evidence type="ECO:0000256" key="5">
    <source>
        <dbReference type="ARBA" id="ARBA00022490"/>
    </source>
</evidence>
<dbReference type="SUPFAM" id="SSF109755">
    <property type="entry name" value="PhoU-like"/>
    <property type="match status" value="1"/>
</dbReference>
<organism evidence="9 10">
    <name type="scientific">Roseburia zhanii</name>
    <dbReference type="NCBI Taxonomy" id="2763064"/>
    <lineage>
        <taxon>Bacteria</taxon>
        <taxon>Bacillati</taxon>
        <taxon>Bacillota</taxon>
        <taxon>Clostridia</taxon>
        <taxon>Lachnospirales</taxon>
        <taxon>Lachnospiraceae</taxon>
        <taxon>Roseburia</taxon>
    </lineage>
</organism>
<dbReference type="PIRSF" id="PIRSF003107">
    <property type="entry name" value="PhoU"/>
    <property type="match status" value="1"/>
</dbReference>
<dbReference type="InterPro" id="IPR028366">
    <property type="entry name" value="PhoU"/>
</dbReference>
<dbReference type="Gene3D" id="1.20.58.220">
    <property type="entry name" value="Phosphate transport system protein phou homolog 2, domain 2"/>
    <property type="match status" value="1"/>
</dbReference>
<keyword evidence="10" id="KW-1185">Reference proteome</keyword>
<evidence type="ECO:0000256" key="7">
    <source>
        <dbReference type="PIRNR" id="PIRNR003107"/>
    </source>
</evidence>
<dbReference type="FunFam" id="1.20.58.220:FF:000004">
    <property type="entry name" value="Phosphate-specific transport system accessory protein PhoU"/>
    <property type="match status" value="1"/>
</dbReference>
<evidence type="ECO:0000256" key="4">
    <source>
        <dbReference type="ARBA" id="ARBA00022448"/>
    </source>
</evidence>
<protein>
    <recommendedName>
        <fullName evidence="7">Phosphate-specific transport system accessory protein PhoU</fullName>
    </recommendedName>
</protein>
<evidence type="ECO:0000256" key="1">
    <source>
        <dbReference type="ARBA" id="ARBA00004496"/>
    </source>
</evidence>
<accession>A0A923RTY9</accession>
<comment type="subunit">
    <text evidence="3 7">Homodimer.</text>
</comment>
<dbReference type="PANTHER" id="PTHR42930">
    <property type="entry name" value="PHOSPHATE-SPECIFIC TRANSPORT SYSTEM ACCESSORY PROTEIN PHOU"/>
    <property type="match status" value="1"/>
</dbReference>
<name>A0A923RTY9_9FIRM</name>
<evidence type="ECO:0000313" key="9">
    <source>
        <dbReference type="EMBL" id="MBC5714355.1"/>
    </source>
</evidence>
<dbReference type="AlphaFoldDB" id="A0A923RTY9"/>
<dbReference type="Proteomes" id="UP000606720">
    <property type="component" value="Unassembled WGS sequence"/>
</dbReference>
<evidence type="ECO:0000259" key="8">
    <source>
        <dbReference type="Pfam" id="PF01895"/>
    </source>
</evidence>